<feature type="compositionally biased region" description="Polar residues" evidence="1">
    <location>
        <begin position="84"/>
        <end position="96"/>
    </location>
</feature>
<reference evidence="3" key="2">
    <citation type="submission" date="2023-05" db="EMBL/GenBank/DDBJ databases">
        <authorList>
            <person name="Fouks B."/>
        </authorList>
    </citation>
    <scope>NUCLEOTIDE SEQUENCE</scope>
    <source>
        <strain evidence="3">Stay&amp;Tobe</strain>
        <tissue evidence="3">Testes</tissue>
    </source>
</reference>
<accession>A0AAD8E852</accession>
<proteinExistence type="predicted"/>
<gene>
    <name evidence="3" type="ORF">L9F63_004087</name>
</gene>
<feature type="region of interest" description="Disordered" evidence="1">
    <location>
        <begin position="325"/>
        <end position="378"/>
    </location>
</feature>
<evidence type="ECO:0000256" key="2">
    <source>
        <dbReference type="SAM" id="Phobius"/>
    </source>
</evidence>
<feature type="compositionally biased region" description="Basic and acidic residues" evidence="1">
    <location>
        <begin position="200"/>
        <end position="229"/>
    </location>
</feature>
<sequence>MELSEVVNKDYAFPIGVVLICAVLVFAFGFKSAEQPAFAQLTYTGDDRKPAGKKRKIKDKKTQSNGHITAVSDENVDVKHKTNEAPSSKSNANKVTLKQVKEGKHESEKSPAKDVPSKTATKQQKQNKQETSPIKEQQKSGAKESSSKSVNTKVQKEKEIKKEVVEPVSKQMKEKKQEASDKSPSKDSNKNVSSKQSKGKGKENQVEDLKNKKNEKNLAKLKGEEKPTDFDDGEWEQALSRKDKKNRKKDDPSDETILENIVKKESSPAKKKKAKNVDAVINNDNINSDEKKIIEETTSKTPEKKADKEKKMIEEKEDIPVVEVAVSPEVKSNEESANVDAAARSKKKNKKKSGSKPTEPEAPATIETIETQDDTHSTPVVEIKITENKLKEEVKPKIMEPMTKNDAENSVAFDELGDVWKEAKAPKKSKKKVRKDQ</sequence>
<feature type="compositionally biased region" description="Basic and acidic residues" evidence="1">
    <location>
        <begin position="288"/>
        <end position="312"/>
    </location>
</feature>
<organism evidence="3 4">
    <name type="scientific">Diploptera punctata</name>
    <name type="common">Pacific beetle cockroach</name>
    <dbReference type="NCBI Taxonomy" id="6984"/>
    <lineage>
        <taxon>Eukaryota</taxon>
        <taxon>Metazoa</taxon>
        <taxon>Ecdysozoa</taxon>
        <taxon>Arthropoda</taxon>
        <taxon>Hexapoda</taxon>
        <taxon>Insecta</taxon>
        <taxon>Pterygota</taxon>
        <taxon>Neoptera</taxon>
        <taxon>Polyneoptera</taxon>
        <taxon>Dictyoptera</taxon>
        <taxon>Blattodea</taxon>
        <taxon>Blaberoidea</taxon>
        <taxon>Blaberidae</taxon>
        <taxon>Diplopterinae</taxon>
        <taxon>Diploptera</taxon>
    </lineage>
</organism>
<feature type="compositionally biased region" description="Low complexity" evidence="1">
    <location>
        <begin position="277"/>
        <end position="286"/>
    </location>
</feature>
<dbReference type="AlphaFoldDB" id="A0AAD8E852"/>
<keyword evidence="2" id="KW-0472">Membrane</keyword>
<name>A0AAD8E852_DIPPU</name>
<feature type="compositionally biased region" description="Basic residues" evidence="1">
    <location>
        <begin position="344"/>
        <end position="354"/>
    </location>
</feature>
<dbReference type="Proteomes" id="UP001233999">
    <property type="component" value="Unassembled WGS sequence"/>
</dbReference>
<evidence type="ECO:0000313" key="4">
    <source>
        <dbReference type="Proteomes" id="UP001233999"/>
    </source>
</evidence>
<feature type="compositionally biased region" description="Basic and acidic residues" evidence="1">
    <location>
        <begin position="99"/>
        <end position="116"/>
    </location>
</feature>
<feature type="region of interest" description="Disordered" evidence="1">
    <location>
        <begin position="44"/>
        <end position="312"/>
    </location>
</feature>
<comment type="caution">
    <text evidence="3">The sequence shown here is derived from an EMBL/GenBank/DDBJ whole genome shotgun (WGS) entry which is preliminary data.</text>
</comment>
<keyword evidence="2" id="KW-1133">Transmembrane helix</keyword>
<reference evidence="3" key="1">
    <citation type="journal article" date="2023" name="IScience">
        <title>Live-bearing cockroach genome reveals convergent evolutionary mechanisms linked to viviparity in insects and beyond.</title>
        <authorList>
            <person name="Fouks B."/>
            <person name="Harrison M.C."/>
            <person name="Mikhailova A.A."/>
            <person name="Marchal E."/>
            <person name="English S."/>
            <person name="Carruthers M."/>
            <person name="Jennings E.C."/>
            <person name="Chiamaka E.L."/>
            <person name="Frigard R.A."/>
            <person name="Pippel M."/>
            <person name="Attardo G.M."/>
            <person name="Benoit J.B."/>
            <person name="Bornberg-Bauer E."/>
            <person name="Tobe S.S."/>
        </authorList>
    </citation>
    <scope>NUCLEOTIDE SEQUENCE</scope>
    <source>
        <tissue evidence="3">Testes</tissue>
    </source>
</reference>
<keyword evidence="2" id="KW-0812">Transmembrane</keyword>
<evidence type="ECO:0008006" key="5">
    <source>
        <dbReference type="Google" id="ProtNLM"/>
    </source>
</evidence>
<feature type="compositionally biased region" description="Basic and acidic residues" evidence="1">
    <location>
        <begin position="154"/>
        <end position="189"/>
    </location>
</feature>
<dbReference type="EMBL" id="JASPKZ010008351">
    <property type="protein sequence ID" value="KAJ9580274.1"/>
    <property type="molecule type" value="Genomic_DNA"/>
</dbReference>
<feature type="compositionally biased region" description="Low complexity" evidence="1">
    <location>
        <begin position="118"/>
        <end position="131"/>
    </location>
</feature>
<keyword evidence="4" id="KW-1185">Reference proteome</keyword>
<feature type="transmembrane region" description="Helical" evidence="2">
    <location>
        <begin position="12"/>
        <end position="30"/>
    </location>
</feature>
<feature type="compositionally biased region" description="Basic and acidic residues" evidence="1">
    <location>
        <begin position="136"/>
        <end position="146"/>
    </location>
</feature>
<evidence type="ECO:0000313" key="3">
    <source>
        <dbReference type="EMBL" id="KAJ9580274.1"/>
    </source>
</evidence>
<protein>
    <recommendedName>
        <fullName evidence="5">Triadin</fullName>
    </recommendedName>
</protein>
<evidence type="ECO:0000256" key="1">
    <source>
        <dbReference type="SAM" id="MobiDB-lite"/>
    </source>
</evidence>